<dbReference type="AlphaFoldDB" id="A0A9P6STV8"/>
<dbReference type="PANTHER" id="PTHR12403">
    <property type="entry name" value="TRAFFICKING PROTEIN PARTICLE COMPLEX SUBUNIT 2"/>
    <property type="match status" value="1"/>
</dbReference>
<dbReference type="Gene3D" id="3.30.450.70">
    <property type="match status" value="1"/>
</dbReference>
<proteinExistence type="predicted"/>
<dbReference type="Pfam" id="PF04628">
    <property type="entry name" value="Sedlin_N"/>
    <property type="match status" value="1"/>
</dbReference>
<comment type="caution">
    <text evidence="1">The sequence shown here is derived from an EMBL/GenBank/DDBJ whole genome shotgun (WGS) entry which is preliminary data.</text>
</comment>
<evidence type="ECO:0008006" key="3">
    <source>
        <dbReference type="Google" id="ProtNLM"/>
    </source>
</evidence>
<dbReference type="SUPFAM" id="SSF64356">
    <property type="entry name" value="SNARE-like"/>
    <property type="match status" value="1"/>
</dbReference>
<evidence type="ECO:0000313" key="2">
    <source>
        <dbReference type="Proteomes" id="UP000749646"/>
    </source>
</evidence>
<dbReference type="InterPro" id="IPR011012">
    <property type="entry name" value="Longin-like_dom_sf"/>
</dbReference>
<name>A0A9P6STV8_9FUNG</name>
<dbReference type="OrthoDB" id="18320at2759"/>
<accession>A0A9P6STV8</accession>
<dbReference type="EMBL" id="JAAAHW010000584">
    <property type="protein sequence ID" value="KAG0000890.1"/>
    <property type="molecule type" value="Genomic_DNA"/>
</dbReference>
<gene>
    <name evidence="1" type="ORF">BGZ65_003983</name>
</gene>
<dbReference type="GO" id="GO:0005737">
    <property type="term" value="C:cytoplasm"/>
    <property type="evidence" value="ECO:0007669"/>
    <property type="project" value="GOC"/>
</dbReference>
<dbReference type="Proteomes" id="UP000749646">
    <property type="component" value="Unassembled WGS sequence"/>
</dbReference>
<keyword evidence="2" id="KW-1185">Reference proteome</keyword>
<dbReference type="InterPro" id="IPR006722">
    <property type="entry name" value="Sedlin"/>
</dbReference>
<dbReference type="GO" id="GO:0006888">
    <property type="term" value="P:endoplasmic reticulum to Golgi vesicle-mediated transport"/>
    <property type="evidence" value="ECO:0007669"/>
    <property type="project" value="InterPro"/>
</dbReference>
<evidence type="ECO:0000313" key="1">
    <source>
        <dbReference type="EMBL" id="KAG0000890.1"/>
    </source>
</evidence>
<organism evidence="1 2">
    <name type="scientific">Modicella reniformis</name>
    <dbReference type="NCBI Taxonomy" id="1440133"/>
    <lineage>
        <taxon>Eukaryota</taxon>
        <taxon>Fungi</taxon>
        <taxon>Fungi incertae sedis</taxon>
        <taxon>Mucoromycota</taxon>
        <taxon>Mortierellomycotina</taxon>
        <taxon>Mortierellomycetes</taxon>
        <taxon>Mortierellales</taxon>
        <taxon>Mortierellaceae</taxon>
        <taxon>Modicella</taxon>
    </lineage>
</organism>
<sequence>MEDLAVYGYMTNTKIKFITVLNMPDVTIKDLDMKNVFRRIHAAYMNHACNPFYEIDSQKMIKSKRFEEEIDAIGRSRALEGGNRNSIVQGP</sequence>
<reference evidence="1" key="1">
    <citation type="journal article" date="2020" name="Fungal Divers.">
        <title>Resolving the Mortierellaceae phylogeny through synthesis of multi-gene phylogenetics and phylogenomics.</title>
        <authorList>
            <person name="Vandepol N."/>
            <person name="Liber J."/>
            <person name="Desiro A."/>
            <person name="Na H."/>
            <person name="Kennedy M."/>
            <person name="Barry K."/>
            <person name="Grigoriev I.V."/>
            <person name="Miller A.N."/>
            <person name="O'Donnell K."/>
            <person name="Stajich J.E."/>
            <person name="Bonito G."/>
        </authorList>
    </citation>
    <scope>NUCLEOTIDE SEQUENCE</scope>
    <source>
        <strain evidence="1">MES-2147</strain>
    </source>
</reference>
<protein>
    <recommendedName>
        <fullName evidence="3">Trafficking protein particle complex subunit 2-like protein</fullName>
    </recommendedName>
</protein>